<dbReference type="GO" id="GO:0005975">
    <property type="term" value="P:carbohydrate metabolic process"/>
    <property type="evidence" value="ECO:0007669"/>
    <property type="project" value="InterPro"/>
</dbReference>
<comment type="similarity">
    <text evidence="1">Belongs to the glycosyl hydrolase 18 family. Chitinase class II subfamily.</text>
</comment>
<dbReference type="SUPFAM" id="SSF51445">
    <property type="entry name" value="(Trans)glycosidases"/>
    <property type="match status" value="1"/>
</dbReference>
<dbReference type="Gene3D" id="3.10.50.10">
    <property type="match status" value="1"/>
</dbReference>
<evidence type="ECO:0000256" key="7">
    <source>
        <dbReference type="SAM" id="MobiDB-lite"/>
    </source>
</evidence>
<feature type="compositionally biased region" description="Pro residues" evidence="7">
    <location>
        <begin position="429"/>
        <end position="440"/>
    </location>
</feature>
<reference evidence="11 12" key="1">
    <citation type="submission" date="2019-07" db="EMBL/GenBank/DDBJ databases">
        <title>Draft genome assembly of a fouling barnacle, Amphibalanus amphitrite (Darwin, 1854): The first reference genome for Thecostraca.</title>
        <authorList>
            <person name="Kim W."/>
        </authorList>
    </citation>
    <scope>NUCLEOTIDE SEQUENCE [LARGE SCALE GENOMIC DNA]</scope>
    <source>
        <strain evidence="11">SNU_AA5</strain>
        <tissue evidence="11">Soma without cirri and trophi</tissue>
    </source>
</reference>
<sequence>MYLWRCALLLVVGVAAALAAQPRGSPQELGVWPIRTADEGRGRRTCYFSAWAYSRPELGSYDVEDIPADLCTHLIYSFIGVSNVTWGVLILDPEHDEGADGGFHRFTALKQRYPGLVTTVAMGGWGEGGKKYSEMTSDPSRRKSFIASVVAFIKEYNFDGLDVDWEYPGASDRGGSFSDKANFVSFMQEARAAFDAEDPSWELTMAVGVPEFRIGDGYDVPALCSVVTAVHTMTYDLRGNWVGYADVHTPLHMRPGLDQYAYEKLNIEDSMQVWVRHGCPQSKLLVGLATYGRTYTLSDPNNHDLGAWVKKWVGGGNPGPYTNATGSLAYYELDSWNQDYDDIGKCPFAYKDDQWVGYEDPDSLKFKTDFIKANGFGGGMVWATDMDDFRNLCGRGANPMLRLIYEELKDYVVPPSPTLPPTTKQTWYPPAPTQPTPPPDADCSGGWEYLPAPRCDQYYWCFNGEAHLETCPTGLIWDETHSSCTWPGTAPPANCTMPSAAAVAAGNNKAPTGSKIAAKPLPMPLAKNSIKKAAAAAAEAKPVLKKAASAAAVSDAAAKPSKPAPKTVPAVQTNKVPQKPAPPAQEVVPSHA</sequence>
<dbReference type="SMART" id="SM00636">
    <property type="entry name" value="Glyco_18"/>
    <property type="match status" value="1"/>
</dbReference>
<gene>
    <name evidence="11" type="primary">CHIT_6</name>
    <name evidence="11" type="ORF">FJT64_022259</name>
</gene>
<keyword evidence="8" id="KW-0732">Signal</keyword>
<keyword evidence="12" id="KW-1185">Reference proteome</keyword>
<dbReference type="InterPro" id="IPR050314">
    <property type="entry name" value="Glycosyl_Hydrlase_18"/>
</dbReference>
<dbReference type="SUPFAM" id="SSF54556">
    <property type="entry name" value="Chitinase insertion domain"/>
    <property type="match status" value="1"/>
</dbReference>
<feature type="region of interest" description="Disordered" evidence="7">
    <location>
        <begin position="422"/>
        <end position="442"/>
    </location>
</feature>
<dbReference type="EMBL" id="VIIS01000685">
    <property type="protein sequence ID" value="KAF0306199.1"/>
    <property type="molecule type" value="Genomic_DNA"/>
</dbReference>
<dbReference type="InterPro" id="IPR001579">
    <property type="entry name" value="Glyco_hydro_18_chit_AS"/>
</dbReference>
<dbReference type="Gene3D" id="3.20.20.80">
    <property type="entry name" value="Glycosidases"/>
    <property type="match status" value="1"/>
</dbReference>
<dbReference type="PANTHER" id="PTHR11177">
    <property type="entry name" value="CHITINASE"/>
    <property type="match status" value="1"/>
</dbReference>
<evidence type="ECO:0000256" key="2">
    <source>
        <dbReference type="ARBA" id="ARBA00022669"/>
    </source>
</evidence>
<dbReference type="PROSITE" id="PS50940">
    <property type="entry name" value="CHIT_BIND_II"/>
    <property type="match status" value="1"/>
</dbReference>
<evidence type="ECO:0000259" key="9">
    <source>
        <dbReference type="PROSITE" id="PS50940"/>
    </source>
</evidence>
<feature type="chain" id="PRO_5025498164" evidence="8">
    <location>
        <begin position="20"/>
        <end position="592"/>
    </location>
</feature>
<dbReference type="InterPro" id="IPR029070">
    <property type="entry name" value="Chitinase_insertion_sf"/>
</dbReference>
<evidence type="ECO:0000259" key="10">
    <source>
        <dbReference type="PROSITE" id="PS51910"/>
    </source>
</evidence>
<dbReference type="SUPFAM" id="SSF57625">
    <property type="entry name" value="Invertebrate chitin-binding proteins"/>
    <property type="match status" value="1"/>
</dbReference>
<dbReference type="SMART" id="SM00494">
    <property type="entry name" value="ChtBD2"/>
    <property type="match status" value="1"/>
</dbReference>
<protein>
    <submittedName>
        <fullName evidence="11">Endochitinase</fullName>
    </submittedName>
</protein>
<dbReference type="Pfam" id="PF01607">
    <property type="entry name" value="CBM_14"/>
    <property type="match status" value="1"/>
</dbReference>
<keyword evidence="4" id="KW-1015">Disulfide bond</keyword>
<feature type="region of interest" description="Disordered" evidence="7">
    <location>
        <begin position="550"/>
        <end position="592"/>
    </location>
</feature>
<evidence type="ECO:0000256" key="4">
    <source>
        <dbReference type="ARBA" id="ARBA00023157"/>
    </source>
</evidence>
<dbReference type="OrthoDB" id="73875at2759"/>
<evidence type="ECO:0000256" key="8">
    <source>
        <dbReference type="SAM" id="SignalP"/>
    </source>
</evidence>
<dbReference type="InterPro" id="IPR001223">
    <property type="entry name" value="Glyco_hydro18_cat"/>
</dbReference>
<dbReference type="PROSITE" id="PS51910">
    <property type="entry name" value="GH18_2"/>
    <property type="match status" value="1"/>
</dbReference>
<dbReference type="Gene3D" id="2.170.140.10">
    <property type="entry name" value="Chitin binding domain"/>
    <property type="match status" value="1"/>
</dbReference>
<dbReference type="Pfam" id="PF00704">
    <property type="entry name" value="Glyco_hydro_18"/>
    <property type="match status" value="1"/>
</dbReference>
<dbReference type="InterPro" id="IPR036508">
    <property type="entry name" value="Chitin-bd_dom_sf"/>
</dbReference>
<proteinExistence type="inferred from homology"/>
<name>A0A6A4WLR8_AMPAM</name>
<dbReference type="Proteomes" id="UP000440578">
    <property type="component" value="Unassembled WGS sequence"/>
</dbReference>
<feature type="signal peptide" evidence="8">
    <location>
        <begin position="1"/>
        <end position="19"/>
    </location>
</feature>
<evidence type="ECO:0000313" key="11">
    <source>
        <dbReference type="EMBL" id="KAF0306199.1"/>
    </source>
</evidence>
<comment type="caution">
    <text evidence="11">The sequence shown here is derived from an EMBL/GenBank/DDBJ whole genome shotgun (WGS) entry which is preliminary data.</text>
</comment>
<evidence type="ECO:0000256" key="6">
    <source>
        <dbReference type="RuleBase" id="RU000489"/>
    </source>
</evidence>
<dbReference type="GO" id="GO:0005576">
    <property type="term" value="C:extracellular region"/>
    <property type="evidence" value="ECO:0007669"/>
    <property type="project" value="InterPro"/>
</dbReference>
<evidence type="ECO:0000256" key="1">
    <source>
        <dbReference type="ARBA" id="ARBA00009121"/>
    </source>
</evidence>
<keyword evidence="2" id="KW-0147">Chitin-binding</keyword>
<evidence type="ECO:0000256" key="5">
    <source>
        <dbReference type="ARBA" id="ARBA00023295"/>
    </source>
</evidence>
<organism evidence="11 12">
    <name type="scientific">Amphibalanus amphitrite</name>
    <name type="common">Striped barnacle</name>
    <name type="synonym">Balanus amphitrite</name>
    <dbReference type="NCBI Taxonomy" id="1232801"/>
    <lineage>
        <taxon>Eukaryota</taxon>
        <taxon>Metazoa</taxon>
        <taxon>Ecdysozoa</taxon>
        <taxon>Arthropoda</taxon>
        <taxon>Crustacea</taxon>
        <taxon>Multicrustacea</taxon>
        <taxon>Cirripedia</taxon>
        <taxon>Thoracica</taxon>
        <taxon>Thoracicalcarea</taxon>
        <taxon>Balanomorpha</taxon>
        <taxon>Balanoidea</taxon>
        <taxon>Balanidae</taxon>
        <taxon>Amphibalaninae</taxon>
        <taxon>Amphibalanus</taxon>
    </lineage>
</organism>
<dbReference type="FunFam" id="3.10.50.10:FF:000008">
    <property type="entry name" value="Chitinase 11"/>
    <property type="match status" value="1"/>
</dbReference>
<dbReference type="PROSITE" id="PS01095">
    <property type="entry name" value="GH18_1"/>
    <property type="match status" value="1"/>
</dbReference>
<dbReference type="AlphaFoldDB" id="A0A6A4WLR8"/>
<feature type="compositionally biased region" description="Low complexity" evidence="7">
    <location>
        <begin position="550"/>
        <end position="571"/>
    </location>
</feature>
<dbReference type="InterPro" id="IPR017853">
    <property type="entry name" value="GH"/>
</dbReference>
<keyword evidence="5 6" id="KW-0326">Glycosidase</keyword>
<dbReference type="InterPro" id="IPR002557">
    <property type="entry name" value="Chitin-bd_dom"/>
</dbReference>
<dbReference type="GO" id="GO:0008061">
    <property type="term" value="F:chitin binding"/>
    <property type="evidence" value="ECO:0007669"/>
    <property type="project" value="UniProtKB-KW"/>
</dbReference>
<feature type="domain" description="Chitin-binding type-2" evidence="9">
    <location>
        <begin position="440"/>
        <end position="497"/>
    </location>
</feature>
<dbReference type="GO" id="GO:0004568">
    <property type="term" value="F:chitinase activity"/>
    <property type="evidence" value="ECO:0007669"/>
    <property type="project" value="TreeGrafter"/>
</dbReference>
<accession>A0A6A4WLR8</accession>
<keyword evidence="3 6" id="KW-0378">Hydrolase</keyword>
<dbReference type="PANTHER" id="PTHR11177:SF144">
    <property type="entry name" value="CHITINASE 5"/>
    <property type="match status" value="1"/>
</dbReference>
<feature type="domain" description="GH18" evidence="10">
    <location>
        <begin position="42"/>
        <end position="411"/>
    </location>
</feature>
<evidence type="ECO:0000313" key="12">
    <source>
        <dbReference type="Proteomes" id="UP000440578"/>
    </source>
</evidence>
<dbReference type="InterPro" id="IPR011583">
    <property type="entry name" value="Chitinase_II/V-like_cat"/>
</dbReference>
<evidence type="ECO:0000256" key="3">
    <source>
        <dbReference type="ARBA" id="ARBA00022801"/>
    </source>
</evidence>
<dbReference type="GO" id="GO:0006032">
    <property type="term" value="P:chitin catabolic process"/>
    <property type="evidence" value="ECO:0007669"/>
    <property type="project" value="TreeGrafter"/>
</dbReference>